<keyword evidence="3" id="KW-0804">Transcription</keyword>
<evidence type="ECO:0000259" key="5">
    <source>
        <dbReference type="PROSITE" id="PS50977"/>
    </source>
</evidence>
<dbReference type="Gene3D" id="1.10.10.60">
    <property type="entry name" value="Homeodomain-like"/>
    <property type="match status" value="1"/>
</dbReference>
<keyword evidence="1" id="KW-0805">Transcription regulation</keyword>
<gene>
    <name evidence="6" type="ORF">GCM10009801_22530</name>
</gene>
<dbReference type="PROSITE" id="PS50977">
    <property type="entry name" value="HTH_TETR_2"/>
    <property type="match status" value="1"/>
</dbReference>
<dbReference type="SUPFAM" id="SSF46689">
    <property type="entry name" value="Homeodomain-like"/>
    <property type="match status" value="1"/>
</dbReference>
<evidence type="ECO:0000256" key="3">
    <source>
        <dbReference type="ARBA" id="ARBA00023163"/>
    </source>
</evidence>
<evidence type="ECO:0000313" key="7">
    <source>
        <dbReference type="Proteomes" id="UP001500016"/>
    </source>
</evidence>
<sequence>MTSTVPNEGRRERKKRETRERISDVATGLFLDRGFEAVTIAEIAEAADVSVNTVYNYFPAKEDLFFDREEEMIDRPARTVRNREPGESAADAILGGMRRDIRDRSLYAGLTEGYDTFMRVVRESPVLLARLMVMQQRTADRLRETLREETGAAPDDPTPELVAGQLVNISNVVFRSAVRGIAEGKPKDEVARESLAKLDVFETLTTDAFLNYATRGGR</sequence>
<evidence type="ECO:0000256" key="1">
    <source>
        <dbReference type="ARBA" id="ARBA00023015"/>
    </source>
</evidence>
<comment type="caution">
    <text evidence="6">The sequence shown here is derived from an EMBL/GenBank/DDBJ whole genome shotgun (WGS) entry which is preliminary data.</text>
</comment>
<dbReference type="PANTHER" id="PTHR30055">
    <property type="entry name" value="HTH-TYPE TRANSCRIPTIONAL REGULATOR RUTR"/>
    <property type="match status" value="1"/>
</dbReference>
<feature type="DNA-binding region" description="H-T-H motif" evidence="4">
    <location>
        <begin position="39"/>
        <end position="58"/>
    </location>
</feature>
<accession>A0ABN2VSG5</accession>
<dbReference type="RefSeq" id="WP_344526754.1">
    <property type="nucleotide sequence ID" value="NZ_BAAAPE010000007.1"/>
</dbReference>
<dbReference type="PRINTS" id="PR00455">
    <property type="entry name" value="HTHTETR"/>
</dbReference>
<dbReference type="Pfam" id="PF00440">
    <property type="entry name" value="TetR_N"/>
    <property type="match status" value="1"/>
</dbReference>
<organism evidence="6 7">
    <name type="scientific">Streptomyces albiaxialis</name>
    <dbReference type="NCBI Taxonomy" id="329523"/>
    <lineage>
        <taxon>Bacteria</taxon>
        <taxon>Bacillati</taxon>
        <taxon>Actinomycetota</taxon>
        <taxon>Actinomycetes</taxon>
        <taxon>Kitasatosporales</taxon>
        <taxon>Streptomycetaceae</taxon>
        <taxon>Streptomyces</taxon>
    </lineage>
</organism>
<evidence type="ECO:0000256" key="4">
    <source>
        <dbReference type="PROSITE-ProRule" id="PRU00335"/>
    </source>
</evidence>
<evidence type="ECO:0000313" key="6">
    <source>
        <dbReference type="EMBL" id="GAA2071167.1"/>
    </source>
</evidence>
<dbReference type="InterPro" id="IPR001647">
    <property type="entry name" value="HTH_TetR"/>
</dbReference>
<dbReference type="InterPro" id="IPR050109">
    <property type="entry name" value="HTH-type_TetR-like_transc_reg"/>
</dbReference>
<dbReference type="Gene3D" id="1.10.357.10">
    <property type="entry name" value="Tetracycline Repressor, domain 2"/>
    <property type="match status" value="1"/>
</dbReference>
<name>A0ABN2VSG5_9ACTN</name>
<dbReference type="Proteomes" id="UP001500016">
    <property type="component" value="Unassembled WGS sequence"/>
</dbReference>
<protein>
    <submittedName>
        <fullName evidence="6">TetR/AcrR family transcriptional regulator</fullName>
    </submittedName>
</protein>
<proteinExistence type="predicted"/>
<evidence type="ECO:0000256" key="2">
    <source>
        <dbReference type="ARBA" id="ARBA00023125"/>
    </source>
</evidence>
<dbReference type="PANTHER" id="PTHR30055:SF234">
    <property type="entry name" value="HTH-TYPE TRANSCRIPTIONAL REGULATOR BETI"/>
    <property type="match status" value="1"/>
</dbReference>
<keyword evidence="7" id="KW-1185">Reference proteome</keyword>
<feature type="domain" description="HTH tetR-type" evidence="5">
    <location>
        <begin position="16"/>
        <end position="76"/>
    </location>
</feature>
<dbReference type="EMBL" id="BAAAPE010000007">
    <property type="protein sequence ID" value="GAA2071167.1"/>
    <property type="molecule type" value="Genomic_DNA"/>
</dbReference>
<reference evidence="6 7" key="1">
    <citation type="journal article" date="2019" name="Int. J. Syst. Evol. Microbiol.">
        <title>The Global Catalogue of Microorganisms (GCM) 10K type strain sequencing project: providing services to taxonomists for standard genome sequencing and annotation.</title>
        <authorList>
            <consortium name="The Broad Institute Genomics Platform"/>
            <consortium name="The Broad Institute Genome Sequencing Center for Infectious Disease"/>
            <person name="Wu L."/>
            <person name="Ma J."/>
        </authorList>
    </citation>
    <scope>NUCLEOTIDE SEQUENCE [LARGE SCALE GENOMIC DNA]</scope>
    <source>
        <strain evidence="6 7">JCM 15478</strain>
    </source>
</reference>
<dbReference type="InterPro" id="IPR009057">
    <property type="entry name" value="Homeodomain-like_sf"/>
</dbReference>
<keyword evidence="2 4" id="KW-0238">DNA-binding</keyword>